<accession>A0A1A2VT31</accession>
<evidence type="ECO:0000313" key="4">
    <source>
        <dbReference type="EMBL" id="OBI03841.1"/>
    </source>
</evidence>
<dbReference type="InterPro" id="IPR051201">
    <property type="entry name" value="Chloro_Bact_Ser_Proteases"/>
</dbReference>
<evidence type="ECO:0000259" key="3">
    <source>
        <dbReference type="SMART" id="SM00228"/>
    </source>
</evidence>
<proteinExistence type="predicted"/>
<dbReference type="GO" id="GO:0006508">
    <property type="term" value="P:proteolysis"/>
    <property type="evidence" value="ECO:0007669"/>
    <property type="project" value="UniProtKB-KW"/>
</dbReference>
<evidence type="ECO:0000256" key="1">
    <source>
        <dbReference type="ARBA" id="ARBA00022670"/>
    </source>
</evidence>
<dbReference type="InterPro" id="IPR001478">
    <property type="entry name" value="PDZ"/>
</dbReference>
<keyword evidence="1" id="KW-0645">Protease</keyword>
<protein>
    <recommendedName>
        <fullName evidence="3">PDZ domain-containing protein</fullName>
    </recommendedName>
</protein>
<dbReference type="InterPro" id="IPR009003">
    <property type="entry name" value="Peptidase_S1_PA"/>
</dbReference>
<evidence type="ECO:0000313" key="5">
    <source>
        <dbReference type="Proteomes" id="UP000092207"/>
    </source>
</evidence>
<dbReference type="PANTHER" id="PTHR43343">
    <property type="entry name" value="PEPTIDASE S12"/>
    <property type="match status" value="1"/>
</dbReference>
<keyword evidence="2" id="KW-0378">Hydrolase</keyword>
<dbReference type="SUPFAM" id="SSF50156">
    <property type="entry name" value="PDZ domain-like"/>
    <property type="match status" value="1"/>
</dbReference>
<dbReference type="InterPro" id="IPR001940">
    <property type="entry name" value="Peptidase_S1C"/>
</dbReference>
<dbReference type="EMBL" id="LZJY01000192">
    <property type="protein sequence ID" value="OBI03841.1"/>
    <property type="molecule type" value="Genomic_DNA"/>
</dbReference>
<feature type="domain" description="PDZ" evidence="3">
    <location>
        <begin position="297"/>
        <end position="367"/>
    </location>
</feature>
<gene>
    <name evidence="4" type="ORF">A5679_15940</name>
</gene>
<dbReference type="PRINTS" id="PR00834">
    <property type="entry name" value="PROTEASES2C"/>
</dbReference>
<name>A0A1A2VT31_MYCSC</name>
<dbReference type="PANTHER" id="PTHR43343:SF3">
    <property type="entry name" value="PROTEASE DO-LIKE 8, CHLOROPLASTIC"/>
    <property type="match status" value="1"/>
</dbReference>
<dbReference type="SUPFAM" id="SSF50494">
    <property type="entry name" value="Trypsin-like serine proteases"/>
    <property type="match status" value="1"/>
</dbReference>
<dbReference type="SMART" id="SM00228">
    <property type="entry name" value="PDZ"/>
    <property type="match status" value="1"/>
</dbReference>
<dbReference type="InterPro" id="IPR041489">
    <property type="entry name" value="PDZ_6"/>
</dbReference>
<dbReference type="Pfam" id="PF17820">
    <property type="entry name" value="PDZ_6"/>
    <property type="match status" value="1"/>
</dbReference>
<dbReference type="InterPro" id="IPR036034">
    <property type="entry name" value="PDZ_sf"/>
</dbReference>
<dbReference type="Pfam" id="PF13365">
    <property type="entry name" value="Trypsin_2"/>
    <property type="match status" value="1"/>
</dbReference>
<evidence type="ECO:0000256" key="2">
    <source>
        <dbReference type="ARBA" id="ARBA00022801"/>
    </source>
</evidence>
<dbReference type="AlphaFoldDB" id="A0A1A2VT31"/>
<sequence length="386" mass="38344">MGRYLSHRAHVIRMSAARRSLGRAGLMTMRAVEVALVAAPICATIALLGHPLAVGGASHDSSSAMKLPYPGPFSIEDVAAKVLPSVVTLQFTDGNQSAVGSGVVLAADGLIMTNNHVVVAMSGGRPGPAATAVTFNDGRTAPFDLIATDPKSDIAIGRARDVSGLTPISIGSSSRLRVGQPVAAVGSPLGLRGTVTAGIISALNRLISPTATDPDRPLSAFYAIQTDAAINPGNSGGALADMNGALVGINAAESVAPSADGSNAAVRGSIGLGYAIPVDHAMHIAAELAATGRASHGWLGLQAASDVTAHGARITALETGGPAAAAGLMVGALITGVDDQIVESGDALVAAVQSKEPGASVTLAGTDSSGLPLTMRVTLGSDLAQQ</sequence>
<dbReference type="GO" id="GO:0004252">
    <property type="term" value="F:serine-type endopeptidase activity"/>
    <property type="evidence" value="ECO:0007669"/>
    <property type="project" value="InterPro"/>
</dbReference>
<organism evidence="4 5">
    <name type="scientific">Mycobacterium scrofulaceum</name>
    <dbReference type="NCBI Taxonomy" id="1783"/>
    <lineage>
        <taxon>Bacteria</taxon>
        <taxon>Bacillati</taxon>
        <taxon>Actinomycetota</taxon>
        <taxon>Actinomycetes</taxon>
        <taxon>Mycobacteriales</taxon>
        <taxon>Mycobacteriaceae</taxon>
        <taxon>Mycobacterium</taxon>
    </lineage>
</organism>
<comment type="caution">
    <text evidence="4">The sequence shown here is derived from an EMBL/GenBank/DDBJ whole genome shotgun (WGS) entry which is preliminary data.</text>
</comment>
<dbReference type="Gene3D" id="2.30.42.10">
    <property type="match status" value="1"/>
</dbReference>
<dbReference type="Gene3D" id="2.40.10.120">
    <property type="match status" value="1"/>
</dbReference>
<dbReference type="Proteomes" id="UP000092207">
    <property type="component" value="Unassembled WGS sequence"/>
</dbReference>
<reference evidence="4 5" key="1">
    <citation type="submission" date="2016-06" db="EMBL/GenBank/DDBJ databases">
        <authorList>
            <person name="Kjaerup R.B."/>
            <person name="Dalgaard T.S."/>
            <person name="Juul-Madsen H.R."/>
        </authorList>
    </citation>
    <scope>NUCLEOTIDE SEQUENCE [LARGE SCALE GENOMIC DNA]</scope>
    <source>
        <strain evidence="4 5">E2838</strain>
    </source>
</reference>